<keyword evidence="1" id="KW-0732">Signal</keyword>
<dbReference type="EMBL" id="SJPV01000006">
    <property type="protein sequence ID" value="TWU36054.1"/>
    <property type="molecule type" value="Genomic_DNA"/>
</dbReference>
<protein>
    <recommendedName>
        <fullName evidence="4">Lipoprotein</fullName>
    </recommendedName>
</protein>
<dbReference type="RefSeq" id="WP_146528096.1">
    <property type="nucleotide sequence ID" value="NZ_SJPV01000006.1"/>
</dbReference>
<keyword evidence="3" id="KW-1185">Reference proteome</keyword>
<evidence type="ECO:0008006" key="4">
    <source>
        <dbReference type="Google" id="ProtNLM"/>
    </source>
</evidence>
<dbReference type="PROSITE" id="PS51257">
    <property type="entry name" value="PROKAR_LIPOPROTEIN"/>
    <property type="match status" value="1"/>
</dbReference>
<dbReference type="Proteomes" id="UP000319143">
    <property type="component" value="Unassembled WGS sequence"/>
</dbReference>
<organism evidence="2 3">
    <name type="scientific">Novipirellula artificiosorum</name>
    <dbReference type="NCBI Taxonomy" id="2528016"/>
    <lineage>
        <taxon>Bacteria</taxon>
        <taxon>Pseudomonadati</taxon>
        <taxon>Planctomycetota</taxon>
        <taxon>Planctomycetia</taxon>
        <taxon>Pirellulales</taxon>
        <taxon>Pirellulaceae</taxon>
        <taxon>Novipirellula</taxon>
    </lineage>
</organism>
<proteinExistence type="predicted"/>
<sequence precursor="true">MKMSARVSLSLLLGVMLTSLGCIEGKTTSETAESTTAGVTAEDATPRETIDKKTQKVLNLKEALAHGGVLASTKIEETNPLMQSAAAYRTTVAKVGAMAVKHAIDIRNAQSINDPKPLTHDQFMTEIVKKGQPDGIQFAMLPYYQEYAWDEDGQQLVVVDFPARKEEREKQR</sequence>
<dbReference type="AlphaFoldDB" id="A0A5C6DIX8"/>
<feature type="signal peptide" evidence="1">
    <location>
        <begin position="1"/>
        <end position="21"/>
    </location>
</feature>
<accession>A0A5C6DIX8</accession>
<name>A0A5C6DIX8_9BACT</name>
<reference evidence="2 3" key="1">
    <citation type="submission" date="2019-02" db="EMBL/GenBank/DDBJ databases">
        <title>Deep-cultivation of Planctomycetes and their phenomic and genomic characterization uncovers novel biology.</title>
        <authorList>
            <person name="Wiegand S."/>
            <person name="Jogler M."/>
            <person name="Boedeker C."/>
            <person name="Pinto D."/>
            <person name="Vollmers J."/>
            <person name="Rivas-Marin E."/>
            <person name="Kohn T."/>
            <person name="Peeters S.H."/>
            <person name="Heuer A."/>
            <person name="Rast P."/>
            <person name="Oberbeckmann S."/>
            <person name="Bunk B."/>
            <person name="Jeske O."/>
            <person name="Meyerdierks A."/>
            <person name="Storesund J.E."/>
            <person name="Kallscheuer N."/>
            <person name="Luecker S."/>
            <person name="Lage O.M."/>
            <person name="Pohl T."/>
            <person name="Merkel B.J."/>
            <person name="Hornburger P."/>
            <person name="Mueller R.-W."/>
            <person name="Bruemmer F."/>
            <person name="Labrenz M."/>
            <person name="Spormann A.M."/>
            <person name="Op Den Camp H."/>
            <person name="Overmann J."/>
            <person name="Amann R."/>
            <person name="Jetten M.S.M."/>
            <person name="Mascher T."/>
            <person name="Medema M.H."/>
            <person name="Devos D.P."/>
            <person name="Kaster A.-K."/>
            <person name="Ovreas L."/>
            <person name="Rohde M."/>
            <person name="Galperin M.Y."/>
            <person name="Jogler C."/>
        </authorList>
    </citation>
    <scope>NUCLEOTIDE SEQUENCE [LARGE SCALE GENOMIC DNA]</scope>
    <source>
        <strain evidence="2 3">Poly41</strain>
    </source>
</reference>
<comment type="caution">
    <text evidence="2">The sequence shown here is derived from an EMBL/GenBank/DDBJ whole genome shotgun (WGS) entry which is preliminary data.</text>
</comment>
<evidence type="ECO:0000256" key="1">
    <source>
        <dbReference type="SAM" id="SignalP"/>
    </source>
</evidence>
<dbReference type="OrthoDB" id="213044at2"/>
<gene>
    <name evidence="2" type="ORF">Poly41_38070</name>
</gene>
<feature type="chain" id="PRO_5022998831" description="Lipoprotein" evidence="1">
    <location>
        <begin position="22"/>
        <end position="172"/>
    </location>
</feature>
<evidence type="ECO:0000313" key="3">
    <source>
        <dbReference type="Proteomes" id="UP000319143"/>
    </source>
</evidence>
<evidence type="ECO:0000313" key="2">
    <source>
        <dbReference type="EMBL" id="TWU36054.1"/>
    </source>
</evidence>